<evidence type="ECO:0000313" key="1">
    <source>
        <dbReference type="EMBL" id="SSA36774.1"/>
    </source>
</evidence>
<evidence type="ECO:0000313" key="2">
    <source>
        <dbReference type="Proteomes" id="UP000250222"/>
    </source>
</evidence>
<proteinExistence type="predicted"/>
<dbReference type="EMBL" id="UETB01000001">
    <property type="protein sequence ID" value="SSA36774.1"/>
    <property type="molecule type" value="Genomic_DNA"/>
</dbReference>
<dbReference type="OrthoDB" id="5187996at2"/>
<sequence length="144" mass="15414">MSQSMRPTDASVDAFIAANDPDGSLATLDGVITAALPGATRVLWQGVFWGGTDQSIIGYGATVQPRPRGADVEWFLVGLARQSTSISLYVNAAEGKQYLAKLYGPRLGRTKVGSASISFTSADVLDLDVLDEMVRHAGRLVEWR</sequence>
<dbReference type="AlphaFoldDB" id="A0A2Y8ZXH7"/>
<reference evidence="1 2" key="1">
    <citation type="submission" date="2016-10" db="EMBL/GenBank/DDBJ databases">
        <authorList>
            <person name="Cai Z."/>
        </authorList>
    </citation>
    <scope>NUCLEOTIDE SEQUENCE [LARGE SCALE GENOMIC DNA]</scope>
    <source>
        <strain evidence="1 2">CGMCC 1.10826</strain>
    </source>
</reference>
<gene>
    <name evidence="1" type="ORF">SAMN05216184_101436</name>
</gene>
<evidence type="ECO:0008006" key="3">
    <source>
        <dbReference type="Google" id="ProtNLM"/>
    </source>
</evidence>
<keyword evidence="2" id="KW-1185">Reference proteome</keyword>
<organism evidence="1 2">
    <name type="scientific">Georgenia satyanarayanai</name>
    <dbReference type="NCBI Taxonomy" id="860221"/>
    <lineage>
        <taxon>Bacteria</taxon>
        <taxon>Bacillati</taxon>
        <taxon>Actinomycetota</taxon>
        <taxon>Actinomycetes</taxon>
        <taxon>Micrococcales</taxon>
        <taxon>Bogoriellaceae</taxon>
        <taxon>Georgenia</taxon>
    </lineage>
</organism>
<accession>A0A2Y8ZXH7</accession>
<protein>
    <recommendedName>
        <fullName evidence="3">YdhG-like domain-containing protein</fullName>
    </recommendedName>
</protein>
<dbReference type="Proteomes" id="UP000250222">
    <property type="component" value="Unassembled WGS sequence"/>
</dbReference>
<dbReference type="RefSeq" id="WP_146237460.1">
    <property type="nucleotide sequence ID" value="NZ_QKLZ01000001.1"/>
</dbReference>
<name>A0A2Y8ZXH7_9MICO</name>